<sequence length="131" mass="15585">MTNEPQQRPRLYTEAELKQIIIQLRNEKRQPTEDLYVTHDLPLEIAESCEELSGADKIDFTKRFKKRQPRFYREDTTVGEQLNKNYIQRCKNHKTETIITSTAFRKFQKIQEQLQEMQQASMEDSNSSNSN</sequence>
<comment type="caution">
    <text evidence="1">The sequence shown here is derived from an EMBL/GenBank/DDBJ whole genome shotgun (WGS) entry which is preliminary data.</text>
</comment>
<accession>A0A1C7M6G8</accession>
<feature type="non-terminal residue" evidence="1">
    <location>
        <position position="131"/>
    </location>
</feature>
<dbReference type="AlphaFoldDB" id="A0A1C7M6G8"/>
<name>A0A1C7M6G8_9FUNG</name>
<keyword evidence="2" id="KW-1185">Reference proteome</keyword>
<dbReference type="OrthoDB" id="2276628at2759"/>
<evidence type="ECO:0000313" key="1">
    <source>
        <dbReference type="EMBL" id="OBZ71996.1"/>
    </source>
</evidence>
<protein>
    <submittedName>
        <fullName evidence="1">Uncharacterized protein</fullName>
    </submittedName>
</protein>
<dbReference type="Proteomes" id="UP000093000">
    <property type="component" value="Unassembled WGS sequence"/>
</dbReference>
<gene>
    <name evidence="1" type="ORF">A0J61_11879</name>
</gene>
<evidence type="ECO:0000313" key="2">
    <source>
        <dbReference type="Proteomes" id="UP000093000"/>
    </source>
</evidence>
<organism evidence="1 2">
    <name type="scientific">Choanephora cucurbitarum</name>
    <dbReference type="NCBI Taxonomy" id="101091"/>
    <lineage>
        <taxon>Eukaryota</taxon>
        <taxon>Fungi</taxon>
        <taxon>Fungi incertae sedis</taxon>
        <taxon>Mucoromycota</taxon>
        <taxon>Mucoromycotina</taxon>
        <taxon>Mucoromycetes</taxon>
        <taxon>Mucorales</taxon>
        <taxon>Mucorineae</taxon>
        <taxon>Choanephoraceae</taxon>
        <taxon>Choanephoroideae</taxon>
        <taxon>Choanephora</taxon>
    </lineage>
</organism>
<proteinExistence type="predicted"/>
<dbReference type="InParanoid" id="A0A1C7M6G8"/>
<reference evidence="1 2" key="1">
    <citation type="submission" date="2016-03" db="EMBL/GenBank/DDBJ databases">
        <title>Choanephora cucurbitarum.</title>
        <authorList>
            <person name="Min B."/>
            <person name="Park H."/>
            <person name="Park J.-H."/>
            <person name="Shin H.-D."/>
            <person name="Choi I.-G."/>
        </authorList>
    </citation>
    <scope>NUCLEOTIDE SEQUENCE [LARGE SCALE GENOMIC DNA]</scope>
    <source>
        <strain evidence="1 2">KUS-F28377</strain>
    </source>
</reference>
<dbReference type="EMBL" id="LUGH01002632">
    <property type="protein sequence ID" value="OBZ71996.1"/>
    <property type="molecule type" value="Genomic_DNA"/>
</dbReference>